<dbReference type="RefSeq" id="WP_273938540.1">
    <property type="nucleotide sequence ID" value="NZ_CP097263.1"/>
</dbReference>
<evidence type="ECO:0000313" key="2">
    <source>
        <dbReference type="Proteomes" id="UP001589810"/>
    </source>
</evidence>
<name>A0ABV6N6E9_9PSEU</name>
<gene>
    <name evidence="1" type="ORF">ACFFH7_39275</name>
</gene>
<evidence type="ECO:0000313" key="1">
    <source>
        <dbReference type="EMBL" id="MFC0547606.1"/>
    </source>
</evidence>
<sequence length="129" mass="14261">MALLGRVVGLPWSSDRTFRLRRYIMGHSELELHSFDGGDDLIQVRFQSVERVELNRWYQGGIEVSLVNDHPSIALVCTSPHGKFFCIIGPGGEGFVAAGGVRISRMFRDGEELEFLVGIPGPSGLEIQC</sequence>
<accession>A0ABV6N6E9</accession>
<keyword evidence="2" id="KW-1185">Reference proteome</keyword>
<dbReference type="EMBL" id="JBHLUD010000014">
    <property type="protein sequence ID" value="MFC0547606.1"/>
    <property type="molecule type" value="Genomic_DNA"/>
</dbReference>
<proteinExistence type="predicted"/>
<comment type="caution">
    <text evidence="1">The sequence shown here is derived from an EMBL/GenBank/DDBJ whole genome shotgun (WGS) entry which is preliminary data.</text>
</comment>
<reference evidence="1 2" key="1">
    <citation type="submission" date="2024-09" db="EMBL/GenBank/DDBJ databases">
        <authorList>
            <person name="Sun Q."/>
            <person name="Mori K."/>
        </authorList>
    </citation>
    <scope>NUCLEOTIDE SEQUENCE [LARGE SCALE GENOMIC DNA]</scope>
    <source>
        <strain evidence="1 2">TBRC 1432</strain>
    </source>
</reference>
<dbReference type="Proteomes" id="UP001589810">
    <property type="component" value="Unassembled WGS sequence"/>
</dbReference>
<organism evidence="1 2">
    <name type="scientific">Kutzneria chonburiensis</name>
    <dbReference type="NCBI Taxonomy" id="1483604"/>
    <lineage>
        <taxon>Bacteria</taxon>
        <taxon>Bacillati</taxon>
        <taxon>Actinomycetota</taxon>
        <taxon>Actinomycetes</taxon>
        <taxon>Pseudonocardiales</taxon>
        <taxon>Pseudonocardiaceae</taxon>
        <taxon>Kutzneria</taxon>
    </lineage>
</organism>
<protein>
    <submittedName>
        <fullName evidence="1">Uncharacterized protein</fullName>
    </submittedName>
</protein>